<comment type="caution">
    <text evidence="1">The sequence shown here is derived from an EMBL/GenBank/DDBJ whole genome shotgun (WGS) entry which is preliminary data.</text>
</comment>
<reference evidence="1 2" key="1">
    <citation type="submission" date="2020-02" db="EMBL/GenBank/DDBJ databases">
        <title>Whole-genome analyses of novel actinobacteria.</title>
        <authorList>
            <person name="Sahin N."/>
        </authorList>
    </citation>
    <scope>NUCLEOTIDE SEQUENCE [LARGE SCALE GENOMIC DNA]</scope>
    <source>
        <strain evidence="1 2">A7024</strain>
    </source>
</reference>
<name>A0A6G4U4H3_9ACTN</name>
<sequence>MTSREESDLVTRVATGVEKAKLEELWQRIVDADEAVFSLEELHILFSVLFSWECYFPPSEQDFYLRTGFFRENARDVATNLLQNIRDLEGRPSGGQ</sequence>
<gene>
    <name evidence="1" type="ORF">G5C51_24595</name>
</gene>
<organism evidence="1 2">
    <name type="scientific">Streptomyces coryli</name>
    <dbReference type="NCBI Taxonomy" id="1128680"/>
    <lineage>
        <taxon>Bacteria</taxon>
        <taxon>Bacillati</taxon>
        <taxon>Actinomycetota</taxon>
        <taxon>Actinomycetes</taxon>
        <taxon>Kitasatosporales</taxon>
        <taxon>Streptomycetaceae</taxon>
        <taxon>Streptomyces</taxon>
    </lineage>
</organism>
<evidence type="ECO:0000313" key="1">
    <source>
        <dbReference type="EMBL" id="NGN67074.1"/>
    </source>
</evidence>
<dbReference type="AlphaFoldDB" id="A0A6G4U4H3"/>
<dbReference type="Proteomes" id="UP000481583">
    <property type="component" value="Unassembled WGS sequence"/>
</dbReference>
<evidence type="ECO:0000313" key="2">
    <source>
        <dbReference type="Proteomes" id="UP000481583"/>
    </source>
</evidence>
<dbReference type="EMBL" id="JAAKZV010000123">
    <property type="protein sequence ID" value="NGN67074.1"/>
    <property type="molecule type" value="Genomic_DNA"/>
</dbReference>
<accession>A0A6G4U4H3</accession>
<keyword evidence="2" id="KW-1185">Reference proteome</keyword>
<dbReference type="RefSeq" id="WP_165240376.1">
    <property type="nucleotide sequence ID" value="NZ_JAAKZV010000123.1"/>
</dbReference>
<protein>
    <submittedName>
        <fullName evidence="1">Uncharacterized protein</fullName>
    </submittedName>
</protein>
<proteinExistence type="predicted"/>